<gene>
    <name evidence="3" type="ORF">D358_00664</name>
</gene>
<dbReference type="InterPro" id="IPR013783">
    <property type="entry name" value="Ig-like_fold"/>
</dbReference>
<feature type="non-terminal residue" evidence="3">
    <location>
        <position position="659"/>
    </location>
</feature>
<evidence type="ECO:0000259" key="2">
    <source>
        <dbReference type="Pfam" id="PF16403"/>
    </source>
</evidence>
<feature type="signal peptide" evidence="1">
    <location>
        <begin position="1"/>
        <end position="33"/>
    </location>
</feature>
<evidence type="ECO:0000256" key="1">
    <source>
        <dbReference type="SAM" id="SignalP"/>
    </source>
</evidence>
<dbReference type="EMBL" id="ATIR01000024">
    <property type="protein sequence ID" value="EPI10424.1"/>
    <property type="molecule type" value="Genomic_DNA"/>
</dbReference>
<dbReference type="InterPro" id="IPR032179">
    <property type="entry name" value="Cry22Aa_Ig-like"/>
</dbReference>
<evidence type="ECO:0000313" key="4">
    <source>
        <dbReference type="Proteomes" id="UP000015750"/>
    </source>
</evidence>
<accession>A0ABC9TN69</accession>
<dbReference type="Pfam" id="PF16403">
    <property type="entry name" value="Bact_surface_Ig-like"/>
    <property type="match status" value="2"/>
</dbReference>
<comment type="caution">
    <text evidence="3">The sequence shown here is derived from an EMBL/GenBank/DDBJ whole genome shotgun (WGS) entry which is preliminary data.</text>
</comment>
<sequence>MELKGKKTKKAVVLTATASLMANGLLGAGVVFADEQNQGERPAQTDASQKQAEELNSLINDGVNSPQASVLSAPTIEPVYEGDKFVKGDAHQGGLNVMMTKRSDWGAWITSPADTQGKFNHNDGIYGSGGITWGPFKAGEKLYFRTEMPDGTYTEVTEVTVQPKRLAPPTIEPVYEGDKFVYGDAHQGGLNVMMTNRSNWDGWITSPADAQGKFNHNDGVYQVGGVNIWGPFKAGEKLYFRTEMPDGNYTEVTEVTVQEKKKTTPVIETVYEGDQVVRGSVHDPGALVLMTRDSNWGSWVSSKADANGNFEHVNNFSNNSWGMYRAGTKLYFKVEYSDGTTSDPVEIIIQSGGVGLPTPKLVDAVYEGDTNVRLDVNTVPGFKYSVFASTSPDADADGGFTYDQFGYSQPGRVDMDAEELSNSLFKRAFRPGDVFYVYSKPSPVSTGVDWADYPKSKPLKVVIQEKDHGDSPVITATNKKYKVGSTLIPELGVSASDAEDGDLTEEITYDTSKVNMNQVGTYPLTMRVTDSDGNETTKTVDIHVLSSVAKGPRIDGATDQTLQLGDSFDPAAGVTATGFNSEDLTNEMVIQGTVNTNKEGVYQVIYTVAGRDGRVAQVVRTITVRKQTGSNPTIQATDKTYEVGSTLLPSLGVTASDQE</sequence>
<keyword evidence="1" id="KW-0732">Signal</keyword>
<evidence type="ECO:0000313" key="3">
    <source>
        <dbReference type="EMBL" id="EPI10424.1"/>
    </source>
</evidence>
<proteinExistence type="predicted"/>
<dbReference type="Proteomes" id="UP000015750">
    <property type="component" value="Unassembled WGS sequence"/>
</dbReference>
<feature type="chain" id="PRO_5044870482" evidence="1">
    <location>
        <begin position="34"/>
        <end position="659"/>
    </location>
</feature>
<organism evidence="3 4">
    <name type="scientific">Enterococcus faecalis RP2S-4</name>
    <dbReference type="NCBI Taxonomy" id="1244145"/>
    <lineage>
        <taxon>Bacteria</taxon>
        <taxon>Bacillati</taxon>
        <taxon>Bacillota</taxon>
        <taxon>Bacilli</taxon>
        <taxon>Lactobacillales</taxon>
        <taxon>Enterococcaceae</taxon>
        <taxon>Enterococcus</taxon>
    </lineage>
</organism>
<name>A0ABC9TN69_ENTFL</name>
<feature type="domain" description="Pesticidal crystal protein Cry22Aa Ig-like" evidence="2">
    <location>
        <begin position="490"/>
        <end position="544"/>
    </location>
</feature>
<protein>
    <submittedName>
        <fullName evidence="3">Bacterial group 3 Ig-like protein</fullName>
    </submittedName>
</protein>
<feature type="domain" description="Pesticidal crystal protein Cry22Aa Ig-like" evidence="2">
    <location>
        <begin position="554"/>
        <end position="624"/>
    </location>
</feature>
<dbReference type="AlphaFoldDB" id="A0ABC9TN69"/>
<reference evidence="3 4" key="1">
    <citation type="submission" date="2013-06" db="EMBL/GenBank/DDBJ databases">
        <authorList>
            <person name="Weinstock G."/>
            <person name="Sodergren E."/>
            <person name="Lobos E.A."/>
            <person name="Fulton L."/>
            <person name="Fulton R."/>
            <person name="Courtney L."/>
            <person name="Fronick C."/>
            <person name="O'Laughlin M."/>
            <person name="Godfrey J."/>
            <person name="Wilson R.M."/>
            <person name="Miner T."/>
            <person name="Farmer C."/>
            <person name="Delehaunty K."/>
            <person name="Cordes M."/>
            <person name="Minx P."/>
            <person name="Tomlinson C."/>
            <person name="Chen J."/>
            <person name="Wollam A."/>
            <person name="Pepin K.H."/>
            <person name="Bhonagiri V."/>
            <person name="Zhang X."/>
            <person name="Warren W."/>
            <person name="Mitreva M."/>
            <person name="Mardis E.R."/>
            <person name="Wilson R.K."/>
        </authorList>
    </citation>
    <scope>NUCLEOTIDE SEQUENCE [LARGE SCALE GENOMIC DNA]</scope>
    <source>
        <strain evidence="3 4">RP2S-4</strain>
    </source>
</reference>
<dbReference type="Gene3D" id="2.60.40.10">
    <property type="entry name" value="Immunoglobulins"/>
    <property type="match status" value="2"/>
</dbReference>